<evidence type="ECO:0000259" key="3">
    <source>
        <dbReference type="Pfam" id="PF19305"/>
    </source>
</evidence>
<evidence type="ECO:0000259" key="2">
    <source>
        <dbReference type="Pfam" id="PF03972"/>
    </source>
</evidence>
<dbReference type="EMBL" id="CP096661">
    <property type="protein sequence ID" value="UPV76733.1"/>
    <property type="molecule type" value="Genomic_DNA"/>
</dbReference>
<dbReference type="Proteomes" id="UP000830729">
    <property type="component" value="Plasmid unnamed2"/>
</dbReference>
<dbReference type="KEGG" id="halx:M0R89_21300"/>
<dbReference type="PANTHER" id="PTHR16943:SF8">
    <property type="entry name" value="2-METHYLCITRATE DEHYDRATASE"/>
    <property type="match status" value="1"/>
</dbReference>
<dbReference type="InterPro" id="IPR045336">
    <property type="entry name" value="MmgE_PrpD_N"/>
</dbReference>
<comment type="similarity">
    <text evidence="1">Belongs to the PrpD family.</text>
</comment>
<dbReference type="Gene3D" id="3.30.1330.120">
    <property type="entry name" value="2-methylcitrate dehydratase PrpD"/>
    <property type="match status" value="1"/>
</dbReference>
<geneLocation type="plasmid" evidence="4 5">
    <name>unnamed2</name>
</geneLocation>
<evidence type="ECO:0000313" key="4">
    <source>
        <dbReference type="EMBL" id="UPV76733.1"/>
    </source>
</evidence>
<dbReference type="RefSeq" id="WP_248652766.1">
    <property type="nucleotide sequence ID" value="NZ_CP096661.1"/>
</dbReference>
<dbReference type="Gene3D" id="1.10.4100.10">
    <property type="entry name" value="2-methylcitrate dehydratase PrpD"/>
    <property type="match status" value="1"/>
</dbReference>
<name>A0A8U0I124_9EURY</name>
<dbReference type="InterPro" id="IPR036148">
    <property type="entry name" value="MmgE/PrpD_sf"/>
</dbReference>
<dbReference type="Pfam" id="PF19305">
    <property type="entry name" value="MmgE_PrpD_C"/>
    <property type="match status" value="1"/>
</dbReference>
<dbReference type="AlphaFoldDB" id="A0A8U0I124"/>
<proteinExistence type="inferred from homology"/>
<dbReference type="GeneID" id="72187793"/>
<sequence length="455" mass="47518">MGETHTLAEFAANAAFEDVPDEIVTEAKRAIKDYVGVALYGSQHGVGERISTYVDRCMAGDETAVLGRGAASPPGAALANGAFGHAIDYDDTFESIVIHPTSPVFPAALAGVEVADGTGRDALTAYIVGVEAAFRTGHATYPSHYDNGWHSTGTVGTFGATAAAGSALGLSAEEIAHAYGIAASSSSSLKKNFGTMTKPLHAGHAAQMGVRAALLAESGFTADDAVFEGDIGYGEVMTPGGEYDPTEITEGLGEEWAVEDIGFKPYPSGVITHAAMDALRAVVEREGLDPADVETVQVALDEAASEMLIHADPDDALQAKFSIEFCLAAILREGDAGVREFSDEYVADARTREVMAKVERDFETNLFGGSFAGYGARVTVTTKDGEEYVEVEKHAPGSPNNPVSDERLDAKFFECAEPTVGTERADAVASAVAALDAEGSLDRLLENATAASEDE</sequence>
<evidence type="ECO:0000256" key="1">
    <source>
        <dbReference type="ARBA" id="ARBA00006174"/>
    </source>
</evidence>
<dbReference type="InterPro" id="IPR045337">
    <property type="entry name" value="MmgE_PrpD_C"/>
</dbReference>
<dbReference type="SUPFAM" id="SSF103378">
    <property type="entry name" value="2-methylcitrate dehydratase PrpD"/>
    <property type="match status" value="1"/>
</dbReference>
<dbReference type="InterPro" id="IPR042188">
    <property type="entry name" value="MmgE/PrpD_sf_2"/>
</dbReference>
<organism evidence="4 5">
    <name type="scientific">Halorussus limi</name>
    <dbReference type="NCBI Taxonomy" id="2938695"/>
    <lineage>
        <taxon>Archaea</taxon>
        <taxon>Methanobacteriati</taxon>
        <taxon>Methanobacteriota</taxon>
        <taxon>Stenosarchaea group</taxon>
        <taxon>Halobacteria</taxon>
        <taxon>Halobacteriales</taxon>
        <taxon>Haladaptataceae</taxon>
        <taxon>Halorussus</taxon>
    </lineage>
</organism>
<feature type="domain" description="MmgE/PrpD C-terminal" evidence="3">
    <location>
        <begin position="266"/>
        <end position="436"/>
    </location>
</feature>
<keyword evidence="5" id="KW-1185">Reference proteome</keyword>
<dbReference type="GO" id="GO:0016829">
    <property type="term" value="F:lyase activity"/>
    <property type="evidence" value="ECO:0007669"/>
    <property type="project" value="InterPro"/>
</dbReference>
<accession>A0A8U0I124</accession>
<reference evidence="4 5" key="1">
    <citation type="submission" date="2022-04" db="EMBL/GenBank/DDBJ databases">
        <title>Diverse halophilic archaea isolated from saline environments.</title>
        <authorList>
            <person name="Cui H.-L."/>
        </authorList>
    </citation>
    <scope>NUCLEOTIDE SEQUENCE [LARGE SCALE GENOMIC DNA]</scope>
    <source>
        <strain evidence="4 5">XZYJT49</strain>
        <plasmid evidence="4 5">unnamed2</plasmid>
    </source>
</reference>
<dbReference type="PANTHER" id="PTHR16943">
    <property type="entry name" value="2-METHYLCITRATE DEHYDRATASE-RELATED"/>
    <property type="match status" value="1"/>
</dbReference>
<dbReference type="PROSITE" id="PS50890">
    <property type="entry name" value="PUA"/>
    <property type="match status" value="1"/>
</dbReference>
<evidence type="ECO:0000313" key="5">
    <source>
        <dbReference type="Proteomes" id="UP000830729"/>
    </source>
</evidence>
<keyword evidence="4" id="KW-0614">Plasmid</keyword>
<dbReference type="InterPro" id="IPR042183">
    <property type="entry name" value="MmgE/PrpD_sf_1"/>
</dbReference>
<protein>
    <submittedName>
        <fullName evidence="4">MmgE/PrpD family protein</fullName>
    </submittedName>
</protein>
<dbReference type="InterPro" id="IPR005656">
    <property type="entry name" value="MmgE_PrpD"/>
</dbReference>
<feature type="domain" description="MmgE/PrpD N-terminal" evidence="2">
    <location>
        <begin position="6"/>
        <end position="244"/>
    </location>
</feature>
<gene>
    <name evidence="4" type="ORF">M0R89_21300</name>
</gene>
<dbReference type="Pfam" id="PF03972">
    <property type="entry name" value="MmgE_PrpD_N"/>
    <property type="match status" value="1"/>
</dbReference>